<dbReference type="OrthoDB" id="3193108at2759"/>
<comment type="caution">
    <text evidence="1">The sequence shown here is derived from an EMBL/GenBank/DDBJ whole genome shotgun (WGS) entry which is preliminary data.</text>
</comment>
<name>A0A9P5P0Q8_GYMJU</name>
<accession>A0A9P5P0Q8</accession>
<evidence type="ECO:0000313" key="1">
    <source>
        <dbReference type="EMBL" id="KAF8913128.1"/>
    </source>
</evidence>
<dbReference type="AlphaFoldDB" id="A0A9P5P0Q8"/>
<evidence type="ECO:0000313" key="2">
    <source>
        <dbReference type="Proteomes" id="UP000724874"/>
    </source>
</evidence>
<organism evidence="1 2">
    <name type="scientific">Gymnopilus junonius</name>
    <name type="common">Spectacular rustgill mushroom</name>
    <name type="synonym">Gymnopilus spectabilis subsp. junonius</name>
    <dbReference type="NCBI Taxonomy" id="109634"/>
    <lineage>
        <taxon>Eukaryota</taxon>
        <taxon>Fungi</taxon>
        <taxon>Dikarya</taxon>
        <taxon>Basidiomycota</taxon>
        <taxon>Agaricomycotina</taxon>
        <taxon>Agaricomycetes</taxon>
        <taxon>Agaricomycetidae</taxon>
        <taxon>Agaricales</taxon>
        <taxon>Agaricineae</taxon>
        <taxon>Hymenogastraceae</taxon>
        <taxon>Gymnopilus</taxon>
    </lineage>
</organism>
<gene>
    <name evidence="1" type="ORF">CPB84DRAFT_516526</name>
</gene>
<protein>
    <submittedName>
        <fullName evidence="1">Uncharacterized protein</fullName>
    </submittedName>
</protein>
<dbReference type="EMBL" id="JADNYJ010000002">
    <property type="protein sequence ID" value="KAF8913128.1"/>
    <property type="molecule type" value="Genomic_DNA"/>
</dbReference>
<reference evidence="1" key="1">
    <citation type="submission" date="2020-11" db="EMBL/GenBank/DDBJ databases">
        <authorList>
            <consortium name="DOE Joint Genome Institute"/>
            <person name="Ahrendt S."/>
            <person name="Riley R."/>
            <person name="Andreopoulos W."/>
            <person name="LaButti K."/>
            <person name="Pangilinan J."/>
            <person name="Ruiz-duenas F.J."/>
            <person name="Barrasa J.M."/>
            <person name="Sanchez-Garcia M."/>
            <person name="Camarero S."/>
            <person name="Miyauchi S."/>
            <person name="Serrano A."/>
            <person name="Linde D."/>
            <person name="Babiker R."/>
            <person name="Drula E."/>
            <person name="Ayuso-Fernandez I."/>
            <person name="Pacheco R."/>
            <person name="Padilla G."/>
            <person name="Ferreira P."/>
            <person name="Barriuso J."/>
            <person name="Kellner H."/>
            <person name="Castanera R."/>
            <person name="Alfaro M."/>
            <person name="Ramirez L."/>
            <person name="Pisabarro A.G."/>
            <person name="Kuo A."/>
            <person name="Tritt A."/>
            <person name="Lipzen A."/>
            <person name="He G."/>
            <person name="Yan M."/>
            <person name="Ng V."/>
            <person name="Cullen D."/>
            <person name="Martin F."/>
            <person name="Rosso M.-N."/>
            <person name="Henrissat B."/>
            <person name="Hibbett D."/>
            <person name="Martinez A.T."/>
            <person name="Grigoriev I.V."/>
        </authorList>
    </citation>
    <scope>NUCLEOTIDE SEQUENCE</scope>
    <source>
        <strain evidence="1">AH 44721</strain>
    </source>
</reference>
<proteinExistence type="predicted"/>
<keyword evidence="2" id="KW-1185">Reference proteome</keyword>
<sequence length="378" mass="42267">MEAADGYYTPVNMMPFSVTPADKNDFEFYGFIFRQSLIWGLDPFPISPFFIALVLASLSAAMSPEFIKTVSPLSAQRLATWPPLEITNVENGTVFLDLDYRRDPMKLLTSCLEFSQMDRIKAMLPAQRRMMTPFIQYAHLFRVILQSENKENTLLDPTHPILSAFKKGLLQPHIETCLDLQQVLAGCVRPIDLIVSLYAGRQIANPEQVIERIEVKPVSKEAVGYDDDIHHQGMAKRFTRLLMGYIRGLGHPKGSTKLGISAAAIESNKDDKFLRSQFFVQALTASSYLPIHNGKITINLMSHLPPAGSASSAIASNSGSIIHTCFCSMDIFITKHVATNMLAYEDDAVPPETVESFEDWIHSLVFPTTEKKNDFNDA</sequence>
<dbReference type="Proteomes" id="UP000724874">
    <property type="component" value="Unassembled WGS sequence"/>
</dbReference>